<organism evidence="1 2">
    <name type="scientific">Paenibacillus durus ATCC 35681</name>
    <dbReference type="NCBI Taxonomy" id="1333534"/>
    <lineage>
        <taxon>Bacteria</taxon>
        <taxon>Bacillati</taxon>
        <taxon>Bacillota</taxon>
        <taxon>Bacilli</taxon>
        <taxon>Bacillales</taxon>
        <taxon>Paenibacillaceae</taxon>
        <taxon>Paenibacillus</taxon>
    </lineage>
</organism>
<evidence type="ECO:0000313" key="1">
    <source>
        <dbReference type="EMBL" id="AKG37349.1"/>
    </source>
</evidence>
<reference evidence="1 2" key="1">
    <citation type="submission" date="2015-03" db="EMBL/GenBank/DDBJ databases">
        <authorList>
            <person name="Abdul Halim M."/>
        </authorList>
    </citation>
    <scope>NUCLEOTIDE SEQUENCE [LARGE SCALE GENOMIC DNA]</scope>
    <source>
        <strain evidence="1 2">ATCC 35681</strain>
    </source>
</reference>
<accession>A0A0F7FED9</accession>
<dbReference type="HOGENOM" id="CLU_2899844_0_0_9"/>
<protein>
    <submittedName>
        <fullName evidence="1">Uncharacterized protein</fullName>
    </submittedName>
</protein>
<dbReference type="PATRIC" id="fig|1333534.5.peg.5484"/>
<gene>
    <name evidence="1" type="ORF">VK70_25075</name>
</gene>
<reference evidence="1 2" key="2">
    <citation type="journal article" date="2016" name="Genome Announc.">
        <title>Genome Sequence of a Gram-Positive Diazotroph, Paenibacillus durus Type Strain ATCC 35681.</title>
        <authorList>
            <person name="Halim M.A."/>
            <person name="Rahman A.Y."/>
            <person name="Sim K.S."/>
            <person name="Yam H.C."/>
            <person name="Rahim A.A."/>
            <person name="Ghazali A.H."/>
            <person name="Najimudin N."/>
        </authorList>
    </citation>
    <scope>NUCLEOTIDE SEQUENCE [LARGE SCALE GENOMIC DNA]</scope>
    <source>
        <strain evidence="1 2">ATCC 35681</strain>
    </source>
</reference>
<name>A0A0F7FED9_PAEDU</name>
<evidence type="ECO:0000313" key="2">
    <source>
        <dbReference type="Proteomes" id="UP000034189"/>
    </source>
</evidence>
<sequence length="62" mass="7084">MEQIYVSSMVKRIQKRLSHSDSGTTFKESIKNAVTIGVDQFIRHLQLGRAQVNTVSDFEKMV</sequence>
<dbReference type="EMBL" id="CP011114">
    <property type="protein sequence ID" value="AKG37349.1"/>
    <property type="molecule type" value="Genomic_DNA"/>
</dbReference>
<proteinExistence type="predicted"/>
<dbReference type="Proteomes" id="UP000034189">
    <property type="component" value="Chromosome"/>
</dbReference>
<dbReference type="AlphaFoldDB" id="A0A0F7FED9"/>